<keyword evidence="1" id="KW-0472">Membrane</keyword>
<evidence type="ECO:0000256" key="1">
    <source>
        <dbReference type="SAM" id="Phobius"/>
    </source>
</evidence>
<dbReference type="PANTHER" id="PTHR36194:SF1">
    <property type="entry name" value="S-LAYER-LIKE PROTEIN"/>
    <property type="match status" value="1"/>
</dbReference>
<evidence type="ECO:0000313" key="4">
    <source>
        <dbReference type="Proteomes" id="UP000178747"/>
    </source>
</evidence>
<proteinExistence type="predicted"/>
<protein>
    <recommendedName>
        <fullName evidence="2">SH3b domain-containing protein</fullName>
    </recommendedName>
</protein>
<dbReference type="Gene3D" id="2.30.30.40">
    <property type="entry name" value="SH3 Domains"/>
    <property type="match status" value="1"/>
</dbReference>
<dbReference type="Pfam" id="PF08308">
    <property type="entry name" value="PEGA"/>
    <property type="match status" value="1"/>
</dbReference>
<feature type="transmembrane region" description="Helical" evidence="1">
    <location>
        <begin position="6"/>
        <end position="26"/>
    </location>
</feature>
<dbReference type="AlphaFoldDB" id="A0A1G1Y4U6"/>
<dbReference type="SMART" id="SM00287">
    <property type="entry name" value="SH3b"/>
    <property type="match status" value="1"/>
</dbReference>
<dbReference type="InterPro" id="IPR013229">
    <property type="entry name" value="PEGA"/>
</dbReference>
<dbReference type="PROSITE" id="PS51781">
    <property type="entry name" value="SH3B"/>
    <property type="match status" value="1"/>
</dbReference>
<keyword evidence="1" id="KW-1133">Transmembrane helix</keyword>
<sequence length="289" mass="32099">MRNKVLFIVFILIIFIIIFAVYYLILSAKAKTGILKILTIPKTTVYLDGKASGNSPFEQTLKKGEYLVKVSATETATESAIWQGKVNINEDTITFIERQLGTSDITSSGIILEMAKIDTKNNTGVIEVESEPGGSIVSLDNIEQGITPMTMRNIESGDHELTLYNPGFIKRTQKVKIASNYRLTAMFKLAVDPNYQPININLTPTPASPSGQLNSNPQSQTITILDTETGWLRVREDPTTTASQSALVNPGQQFLIIENNKLGWYKIEYEKGKFGWISARYTKIITPTP</sequence>
<comment type="caution">
    <text evidence="3">The sequence shown here is derived from an EMBL/GenBank/DDBJ whole genome shotgun (WGS) entry which is preliminary data.</text>
</comment>
<dbReference type="Proteomes" id="UP000178747">
    <property type="component" value="Unassembled WGS sequence"/>
</dbReference>
<reference evidence="3 4" key="1">
    <citation type="journal article" date="2016" name="Nat. Commun.">
        <title>Thousands of microbial genomes shed light on interconnected biogeochemical processes in an aquifer system.</title>
        <authorList>
            <person name="Anantharaman K."/>
            <person name="Brown C.T."/>
            <person name="Hug L.A."/>
            <person name="Sharon I."/>
            <person name="Castelle C.J."/>
            <person name="Probst A.J."/>
            <person name="Thomas B.C."/>
            <person name="Singh A."/>
            <person name="Wilkins M.J."/>
            <person name="Karaoz U."/>
            <person name="Brodie E.L."/>
            <person name="Williams K.H."/>
            <person name="Hubbard S.S."/>
            <person name="Banfield J.F."/>
        </authorList>
    </citation>
    <scope>NUCLEOTIDE SEQUENCE [LARGE SCALE GENOMIC DNA]</scope>
</reference>
<organism evidence="3 4">
    <name type="scientific">Candidatus Buchananbacteria bacterium RIFCSPHIGHO2_02_FULL_38_8</name>
    <dbReference type="NCBI Taxonomy" id="1797538"/>
    <lineage>
        <taxon>Bacteria</taxon>
        <taxon>Candidatus Buchananiibacteriota</taxon>
    </lineage>
</organism>
<dbReference type="Pfam" id="PF08239">
    <property type="entry name" value="SH3_3"/>
    <property type="match status" value="1"/>
</dbReference>
<dbReference type="PANTHER" id="PTHR36194">
    <property type="entry name" value="S-LAYER-LIKE PROTEIN"/>
    <property type="match status" value="1"/>
</dbReference>
<accession>A0A1G1Y4U6</accession>
<gene>
    <name evidence="3" type="ORF">A3J62_02575</name>
</gene>
<dbReference type="EMBL" id="MHIH01000041">
    <property type="protein sequence ID" value="OGY47271.1"/>
    <property type="molecule type" value="Genomic_DNA"/>
</dbReference>
<feature type="domain" description="SH3b" evidence="2">
    <location>
        <begin position="217"/>
        <end position="286"/>
    </location>
</feature>
<dbReference type="InterPro" id="IPR003646">
    <property type="entry name" value="SH3-like_bac-type"/>
</dbReference>
<name>A0A1G1Y4U6_9BACT</name>
<evidence type="ECO:0000259" key="2">
    <source>
        <dbReference type="PROSITE" id="PS51781"/>
    </source>
</evidence>
<evidence type="ECO:0000313" key="3">
    <source>
        <dbReference type="EMBL" id="OGY47271.1"/>
    </source>
</evidence>
<keyword evidence="1" id="KW-0812">Transmembrane</keyword>